<accession>A0A444TZG6</accession>
<proteinExistence type="inferred from homology"/>
<dbReference type="EMBL" id="SCEB01215668">
    <property type="protein sequence ID" value="RXM28327.1"/>
    <property type="molecule type" value="Genomic_DNA"/>
</dbReference>
<keyword evidence="5" id="KW-1133">Transmembrane helix</keyword>
<keyword evidence="3" id="KW-0186">Copper</keyword>
<dbReference type="Gene3D" id="3.40.30.10">
    <property type="entry name" value="Glutaredoxin"/>
    <property type="match status" value="1"/>
</dbReference>
<evidence type="ECO:0000313" key="6">
    <source>
        <dbReference type="EMBL" id="RXM28327.1"/>
    </source>
</evidence>
<keyword evidence="3" id="KW-0479">Metal-binding</keyword>
<dbReference type="PANTHER" id="PTHR12151:SF2">
    <property type="entry name" value="PROTEIN SCO2 HOMOLOG, MITOCHONDRIAL"/>
    <property type="match status" value="1"/>
</dbReference>
<keyword evidence="5" id="KW-0812">Transmembrane</keyword>
<gene>
    <name evidence="6" type="ORF">EOD39_9895</name>
</gene>
<keyword evidence="4" id="KW-1015">Disulfide bond</keyword>
<dbReference type="GO" id="GO:0033617">
    <property type="term" value="P:mitochondrial respiratory chain complex IV assembly"/>
    <property type="evidence" value="ECO:0007669"/>
    <property type="project" value="TreeGrafter"/>
</dbReference>
<comment type="subcellular location">
    <subcellularLocation>
        <location evidence="1">Mitochondrion inner membrane</location>
        <topology evidence="1">Single-pass membrane protein</topology>
    </subcellularLocation>
</comment>
<evidence type="ECO:0000313" key="7">
    <source>
        <dbReference type="Proteomes" id="UP000289886"/>
    </source>
</evidence>
<feature type="binding site" evidence="3">
    <location>
        <position position="285"/>
    </location>
    <ligand>
        <name>Cu cation</name>
        <dbReference type="ChEBI" id="CHEBI:23378"/>
    </ligand>
</feature>
<comment type="similarity">
    <text evidence="2">Belongs to the SCO1/2 family.</text>
</comment>
<sequence length="327" mass="37330">MYITSRMLRTSGCSHFTKYCGYSSIRGFPQCKRLGLLMNSGRLSGSPNNYLSVAFSKSVFQSCSEAKSYVFSLPHNSGARHSVFNTVKHLGKNSYSFQSKRPYSQGSSKSTSTPLIKLRTRLVVTCLFGVGILGTWYYLRSEKEKKLQLQRIEQLKKVAIGQGDFNLVDHTGKPRTKKDFFGHWVMMYFGFTHCPDICPDELVKISNVVSILDEDKTLPPVQPIFISVDPERDDVEAMAKYVKDFHPRLLGLTGTPEQVKEAGKAYRVYYSTGPKDEDNDYIVDHTIIIYLLNPDGLFLDYYNRSKTEEHIAESIRKHMKTYVKLFT</sequence>
<reference evidence="6 7" key="1">
    <citation type="submission" date="2019-01" db="EMBL/GenBank/DDBJ databases">
        <title>Draft Genome and Complete Hox-Cluster Characterization of the Sterlet Sturgeon (Acipenser ruthenus).</title>
        <authorList>
            <person name="Wei Q."/>
        </authorList>
    </citation>
    <scope>NUCLEOTIDE SEQUENCE [LARGE SCALE GENOMIC DNA]</scope>
    <source>
        <strain evidence="6">WHYD16114868_AA</strain>
        <tissue evidence="6">Blood</tissue>
    </source>
</reference>
<dbReference type="Pfam" id="PF02630">
    <property type="entry name" value="SCO1-SenC"/>
    <property type="match status" value="1"/>
</dbReference>
<evidence type="ECO:0000256" key="3">
    <source>
        <dbReference type="PIRSR" id="PIRSR603782-1"/>
    </source>
</evidence>
<dbReference type="Proteomes" id="UP000289886">
    <property type="component" value="Unassembled WGS sequence"/>
</dbReference>
<dbReference type="SUPFAM" id="SSF52833">
    <property type="entry name" value="Thioredoxin-like"/>
    <property type="match status" value="1"/>
</dbReference>
<evidence type="ECO:0000256" key="5">
    <source>
        <dbReference type="SAM" id="Phobius"/>
    </source>
</evidence>
<dbReference type="InterPro" id="IPR036249">
    <property type="entry name" value="Thioredoxin-like_sf"/>
</dbReference>
<dbReference type="GO" id="GO:0005743">
    <property type="term" value="C:mitochondrial inner membrane"/>
    <property type="evidence" value="ECO:0007669"/>
    <property type="project" value="UniProtKB-SubCell"/>
</dbReference>
<organism evidence="6 7">
    <name type="scientific">Acipenser ruthenus</name>
    <name type="common">Sterlet sturgeon</name>
    <dbReference type="NCBI Taxonomy" id="7906"/>
    <lineage>
        <taxon>Eukaryota</taxon>
        <taxon>Metazoa</taxon>
        <taxon>Chordata</taxon>
        <taxon>Craniata</taxon>
        <taxon>Vertebrata</taxon>
        <taxon>Euteleostomi</taxon>
        <taxon>Actinopterygii</taxon>
        <taxon>Chondrostei</taxon>
        <taxon>Acipenseriformes</taxon>
        <taxon>Acipenseridae</taxon>
        <taxon>Acipenser</taxon>
    </lineage>
</organism>
<protein>
    <submittedName>
        <fullName evidence="6">Protein SCO2-like, mitochondrial</fullName>
    </submittedName>
</protein>
<evidence type="ECO:0000256" key="1">
    <source>
        <dbReference type="ARBA" id="ARBA00004434"/>
    </source>
</evidence>
<feature type="binding site" evidence="3">
    <location>
        <position position="198"/>
    </location>
    <ligand>
        <name>Cu cation</name>
        <dbReference type="ChEBI" id="CHEBI:23378"/>
    </ligand>
</feature>
<evidence type="ECO:0000256" key="2">
    <source>
        <dbReference type="ARBA" id="ARBA00010996"/>
    </source>
</evidence>
<feature type="disulfide bond" description="Redox-active" evidence="4">
    <location>
        <begin position="194"/>
        <end position="198"/>
    </location>
</feature>
<dbReference type="CDD" id="cd02968">
    <property type="entry name" value="SCO"/>
    <property type="match status" value="1"/>
</dbReference>
<dbReference type="AlphaFoldDB" id="A0A444TZG6"/>
<comment type="caution">
    <text evidence="6">The sequence shown here is derived from an EMBL/GenBank/DDBJ whole genome shotgun (WGS) entry which is preliminary data.</text>
</comment>
<feature type="binding site" evidence="3">
    <location>
        <position position="194"/>
    </location>
    <ligand>
        <name>Cu cation</name>
        <dbReference type="ChEBI" id="CHEBI:23378"/>
    </ligand>
</feature>
<dbReference type="FunFam" id="3.40.30.10:FF:000013">
    <property type="entry name" value="Blast:Protein SCO1 homolog, mitochondrial"/>
    <property type="match status" value="1"/>
</dbReference>
<keyword evidence="5" id="KW-0472">Membrane</keyword>
<keyword evidence="7" id="KW-1185">Reference proteome</keyword>
<evidence type="ECO:0000256" key="4">
    <source>
        <dbReference type="PIRSR" id="PIRSR603782-2"/>
    </source>
</evidence>
<dbReference type="GO" id="GO:0046872">
    <property type="term" value="F:metal ion binding"/>
    <property type="evidence" value="ECO:0007669"/>
    <property type="project" value="UniProtKB-KW"/>
</dbReference>
<dbReference type="PANTHER" id="PTHR12151">
    <property type="entry name" value="ELECTRON TRANSPORT PROTIN SCO1/SENC FAMILY MEMBER"/>
    <property type="match status" value="1"/>
</dbReference>
<dbReference type="InterPro" id="IPR003782">
    <property type="entry name" value="SCO1/SenC"/>
</dbReference>
<name>A0A444TZG6_ACIRT</name>
<feature type="transmembrane region" description="Helical" evidence="5">
    <location>
        <begin position="122"/>
        <end position="139"/>
    </location>
</feature>